<dbReference type="VEuPathDB" id="FungiDB:GVI51_K09779"/>
<feature type="binding site" evidence="4">
    <location>
        <position position="258"/>
    </location>
    <ligand>
        <name>Zn(2+)</name>
        <dbReference type="ChEBI" id="CHEBI:29105"/>
        <label>1</label>
    </ligand>
</feature>
<feature type="binding site" evidence="4">
    <location>
        <position position="297"/>
    </location>
    <ligand>
        <name>Zn(2+)</name>
        <dbReference type="ChEBI" id="CHEBI:29105"/>
        <label>2</label>
    </ligand>
</feature>
<feature type="binding site" evidence="4">
    <location>
        <position position="297"/>
    </location>
    <ligand>
        <name>Zn(2+)</name>
        <dbReference type="ChEBI" id="CHEBI:29105"/>
        <label>1</label>
    </ligand>
</feature>
<dbReference type="Proteomes" id="UP000054886">
    <property type="component" value="Unassembled WGS sequence"/>
</dbReference>
<gene>
    <name evidence="7" type="ORF">AO440_003670</name>
</gene>
<dbReference type="SMART" id="SM00471">
    <property type="entry name" value="HDc"/>
    <property type="match status" value="1"/>
</dbReference>
<keyword evidence="2 5" id="KW-0378">Hydrolase</keyword>
<feature type="binding site" evidence="4">
    <location>
        <position position="296"/>
    </location>
    <ligand>
        <name>Zn(2+)</name>
        <dbReference type="ChEBI" id="CHEBI:29105"/>
        <label>1</label>
    </ligand>
</feature>
<dbReference type="InterPro" id="IPR023174">
    <property type="entry name" value="PDEase_CS"/>
</dbReference>
<comment type="similarity">
    <text evidence="5">Belongs to the cyclic nucleotide phosphodiesterase family.</text>
</comment>
<evidence type="ECO:0000259" key="6">
    <source>
        <dbReference type="PROSITE" id="PS51845"/>
    </source>
</evidence>
<dbReference type="EMBL" id="LLZZ01000124">
    <property type="protein sequence ID" value="KTB02536.1"/>
    <property type="molecule type" value="Genomic_DNA"/>
</dbReference>
<dbReference type="VEuPathDB" id="FungiDB:GWK60_K09735"/>
<dbReference type="InterPro" id="IPR036971">
    <property type="entry name" value="PDEase_catalytic_dom_sf"/>
</dbReference>
<dbReference type="CDD" id="cd00077">
    <property type="entry name" value="HDc"/>
    <property type="match status" value="1"/>
</dbReference>
<evidence type="ECO:0000256" key="5">
    <source>
        <dbReference type="RuleBase" id="RU363067"/>
    </source>
</evidence>
<evidence type="ECO:0000313" key="7">
    <source>
        <dbReference type="EMBL" id="KTB02536.1"/>
    </source>
</evidence>
<dbReference type="SUPFAM" id="SSF109604">
    <property type="entry name" value="HD-domain/PDEase-like"/>
    <property type="match status" value="1"/>
</dbReference>
<proteinExistence type="inferred from homology"/>
<accession>A0A0W0DDX0</accession>
<dbReference type="EC" id="3.1.4.-" evidence="5"/>
<dbReference type="Gene3D" id="1.10.1300.10">
    <property type="entry name" value="3'5'-cyclic nucleotide phosphodiesterase, catalytic domain"/>
    <property type="match status" value="1"/>
</dbReference>
<feature type="binding site" evidence="4">
    <location>
        <position position="433"/>
    </location>
    <ligand>
        <name>Zn(2+)</name>
        <dbReference type="ChEBI" id="CHEBI:29105"/>
        <label>1</label>
    </ligand>
</feature>
<dbReference type="InterPro" id="IPR003607">
    <property type="entry name" value="HD/PDEase_dom"/>
</dbReference>
<name>A0A0W0DDX0_CANGB</name>
<dbReference type="VEuPathDB" id="FungiDB:CAGL0K09944g"/>
<dbReference type="VEuPathDB" id="FungiDB:B1J91_K09944g"/>
<evidence type="ECO:0000256" key="1">
    <source>
        <dbReference type="ARBA" id="ARBA00022723"/>
    </source>
</evidence>
<comment type="cofactor">
    <cofactor evidence="5">
        <name>a divalent metal cation</name>
        <dbReference type="ChEBI" id="CHEBI:60240"/>
    </cofactor>
    <text evidence="5">Binds 2 divalent metal cations per subunit. Site 1 may preferentially bind zinc ions, while site 2 has a preference for magnesium and/or manganese ions.</text>
</comment>
<dbReference type="Pfam" id="PF00233">
    <property type="entry name" value="PDEase_I"/>
    <property type="match status" value="1"/>
</dbReference>
<keyword evidence="1 4" id="KW-0479">Metal-binding</keyword>
<feature type="domain" description="PDEase" evidence="6">
    <location>
        <begin position="158"/>
        <end position="575"/>
    </location>
</feature>
<dbReference type="InterPro" id="IPR023088">
    <property type="entry name" value="PDEase"/>
</dbReference>
<dbReference type="GO" id="GO:0007189">
    <property type="term" value="P:adenylate cyclase-activating G protein-coupled receptor signaling pathway"/>
    <property type="evidence" value="ECO:0007669"/>
    <property type="project" value="EnsemblFungi"/>
</dbReference>
<evidence type="ECO:0000313" key="8">
    <source>
        <dbReference type="Proteomes" id="UP000054886"/>
    </source>
</evidence>
<dbReference type="GO" id="GO:0046872">
    <property type="term" value="F:metal ion binding"/>
    <property type="evidence" value="ECO:0007669"/>
    <property type="project" value="UniProtKB-KW"/>
</dbReference>
<dbReference type="VEuPathDB" id="FungiDB:GW608_K09713"/>
<evidence type="ECO:0000256" key="3">
    <source>
        <dbReference type="PIRSR" id="PIRSR623088-1"/>
    </source>
</evidence>
<dbReference type="PRINTS" id="PR00387">
    <property type="entry name" value="PDIESTERASE1"/>
</dbReference>
<reference evidence="7 8" key="1">
    <citation type="submission" date="2015-10" db="EMBL/GenBank/DDBJ databases">
        <title>Draft genomes sequences of Candida glabrata isolates 1A, 1B, 2A, 2B, 3A and 3B.</title>
        <authorList>
            <person name="Haavelsrud O.E."/>
            <person name="Gaustad P."/>
        </authorList>
    </citation>
    <scope>NUCLEOTIDE SEQUENCE [LARGE SCALE GENOMIC DNA]</scope>
    <source>
        <strain evidence="7">910700640</strain>
    </source>
</reference>
<dbReference type="PANTHER" id="PTHR11347">
    <property type="entry name" value="CYCLIC NUCLEOTIDE PHOSPHODIESTERASE"/>
    <property type="match status" value="1"/>
</dbReference>
<protein>
    <recommendedName>
        <fullName evidence="5">Phosphodiesterase</fullName>
        <ecNumber evidence="5">3.1.4.-</ecNumber>
    </recommendedName>
</protein>
<dbReference type="OrthoDB" id="546632at2759"/>
<evidence type="ECO:0000256" key="2">
    <source>
        <dbReference type="ARBA" id="ARBA00022801"/>
    </source>
</evidence>
<comment type="caution">
    <text evidence="7">The sequence shown here is derived from an EMBL/GenBank/DDBJ whole genome shotgun (WGS) entry which is preliminary data.</text>
</comment>
<dbReference type="AlphaFoldDB" id="A0A0W0DDX0"/>
<dbReference type="PROSITE" id="PS51845">
    <property type="entry name" value="PDEASE_I_2"/>
    <property type="match status" value="1"/>
</dbReference>
<dbReference type="GO" id="GO:0004115">
    <property type="term" value="F:3',5'-cyclic-AMP phosphodiesterase activity"/>
    <property type="evidence" value="ECO:0007669"/>
    <property type="project" value="EnsemblFungi"/>
</dbReference>
<dbReference type="InterPro" id="IPR002073">
    <property type="entry name" value="PDEase_catalytic_dom"/>
</dbReference>
<dbReference type="PROSITE" id="PS00126">
    <property type="entry name" value="PDEASE_I_1"/>
    <property type="match status" value="1"/>
</dbReference>
<evidence type="ECO:0000256" key="4">
    <source>
        <dbReference type="PIRSR" id="PIRSR623088-3"/>
    </source>
</evidence>
<feature type="active site" description="Proton donor" evidence="3">
    <location>
        <position position="254"/>
    </location>
</feature>
<sequence>MTTLFIIGTEPQNIAENSAQVDVFDRIITLKDVDSLIDKIYTDRLAPRLKAFAYETSLSVVCFNGNNISGISPDNLDRILKRFLPALNITVVQSIEFLNDKDFMDSIRNNKVIGNDTILRINHWMYHQHDKPTGDSNDTCYTNLYSLMSHLTTSNSFAKNEPIPRIIRNINFREYFNDIYGQYDSDTVMEKHFIDTLSTWNFCAIKFTTKELILCAFFLLRSLSKRANVLISDNKLLLLLITIEASYHQINKFHNFRHAVDVMQATWQICSNLGGNGSIDLSPLTVLLLSMSAIGHDIGHPGTNNQLLCQHESFLATNFDNKSVLENFHNTLFQNLLVDHWPQILKAARYKTVQSGEINVTDIPFVNLKKSNNINENDDNDKKMTINVITNAILATDMAMHAKYVDKLDELLKVPQHLLPLPTLIAVIIKAADISNVTRPLSISARWAFLITLEFNDCSLLDKYASDVKEDGTSSKTACYNSNGKQRVTDPEYYKRNSPEYIVDLVLNREEEDDEKYLKRLLQSYPNIPQGQIFFINTFAGKFFGRLGELFPELQFLSNNVNSNKSYWESMVAKN</sequence>
<organism evidence="7 8">
    <name type="scientific">Candida glabrata</name>
    <name type="common">Yeast</name>
    <name type="synonym">Torulopsis glabrata</name>
    <dbReference type="NCBI Taxonomy" id="5478"/>
    <lineage>
        <taxon>Eukaryota</taxon>
        <taxon>Fungi</taxon>
        <taxon>Dikarya</taxon>
        <taxon>Ascomycota</taxon>
        <taxon>Saccharomycotina</taxon>
        <taxon>Saccharomycetes</taxon>
        <taxon>Saccharomycetales</taxon>
        <taxon>Saccharomycetaceae</taxon>
        <taxon>Nakaseomyces</taxon>
    </lineage>
</organism>